<name>A0A818NZP7_9BILA</name>
<reference evidence="7" key="1">
    <citation type="submission" date="2021-02" db="EMBL/GenBank/DDBJ databases">
        <authorList>
            <person name="Nowell W R."/>
        </authorList>
    </citation>
    <scope>NUCLEOTIDE SEQUENCE</scope>
</reference>
<evidence type="ECO:0000313" key="4">
    <source>
        <dbReference type="EMBL" id="CAF0815930.1"/>
    </source>
</evidence>
<evidence type="ECO:0000313" key="9">
    <source>
        <dbReference type="Proteomes" id="UP000663870"/>
    </source>
</evidence>
<dbReference type="EMBL" id="CAJNOH010000006">
    <property type="protein sequence ID" value="CAF0734944.1"/>
    <property type="molecule type" value="Genomic_DNA"/>
</dbReference>
<evidence type="ECO:0000313" key="7">
    <source>
        <dbReference type="EMBL" id="CAF3614350.1"/>
    </source>
</evidence>
<evidence type="ECO:0000313" key="5">
    <source>
        <dbReference type="EMBL" id="CAF3532158.1"/>
    </source>
</evidence>
<dbReference type="Proteomes" id="UP000663874">
    <property type="component" value="Unassembled WGS sequence"/>
</dbReference>
<gene>
    <name evidence="5" type="ORF">FNK824_LOCUS36</name>
    <name evidence="7" type="ORF">JBS370_LOCUS4459</name>
    <name evidence="4" type="ORF">JXQ802_LOCUS4950</name>
    <name evidence="6" type="ORF">OTI717_LOCUS6617</name>
    <name evidence="2" type="ORF">PYM288_LOCUS1204</name>
    <name evidence="3" type="ORF">SEV965_LOCUS895</name>
</gene>
<feature type="compositionally biased region" description="Basic and acidic residues" evidence="1">
    <location>
        <begin position="49"/>
        <end position="62"/>
    </location>
</feature>
<evidence type="ECO:0000313" key="8">
    <source>
        <dbReference type="Proteomes" id="UP000663836"/>
    </source>
</evidence>
<dbReference type="EMBL" id="CAJOAX010000470">
    <property type="protein sequence ID" value="CAF3597259.1"/>
    <property type="molecule type" value="Genomic_DNA"/>
</dbReference>
<evidence type="ECO:0000256" key="1">
    <source>
        <dbReference type="SAM" id="MobiDB-lite"/>
    </source>
</evidence>
<dbReference type="EMBL" id="CAJNOL010000072">
    <property type="protein sequence ID" value="CAF0815930.1"/>
    <property type="molecule type" value="Genomic_DNA"/>
</dbReference>
<feature type="compositionally biased region" description="Polar residues" evidence="1">
    <location>
        <begin position="7"/>
        <end position="20"/>
    </location>
</feature>
<proteinExistence type="predicted"/>
<keyword evidence="9" id="KW-1185">Reference proteome</keyword>
<dbReference type="Proteomes" id="UP000663823">
    <property type="component" value="Unassembled WGS sequence"/>
</dbReference>
<dbReference type="EMBL" id="CAJOBE010000001">
    <property type="protein sequence ID" value="CAF3532158.1"/>
    <property type="molecule type" value="Genomic_DNA"/>
</dbReference>
<dbReference type="Proteomes" id="UP000663854">
    <property type="component" value="Unassembled WGS sequence"/>
</dbReference>
<dbReference type="Proteomes" id="UP000663870">
    <property type="component" value="Unassembled WGS sequence"/>
</dbReference>
<organism evidence="7 8">
    <name type="scientific">Rotaria sordida</name>
    <dbReference type="NCBI Taxonomy" id="392033"/>
    <lineage>
        <taxon>Eukaryota</taxon>
        <taxon>Metazoa</taxon>
        <taxon>Spiralia</taxon>
        <taxon>Gnathifera</taxon>
        <taxon>Rotifera</taxon>
        <taxon>Eurotatoria</taxon>
        <taxon>Bdelloidea</taxon>
        <taxon>Philodinida</taxon>
        <taxon>Philodinidae</taxon>
        <taxon>Rotaria</taxon>
    </lineage>
</organism>
<dbReference type="Proteomes" id="UP000663836">
    <property type="component" value="Unassembled WGS sequence"/>
</dbReference>
<dbReference type="EMBL" id="CAJNOU010000016">
    <property type="protein sequence ID" value="CAF0806388.1"/>
    <property type="molecule type" value="Genomic_DNA"/>
</dbReference>
<evidence type="ECO:0000313" key="3">
    <source>
        <dbReference type="EMBL" id="CAF0806388.1"/>
    </source>
</evidence>
<dbReference type="Proteomes" id="UP000663889">
    <property type="component" value="Unassembled WGS sequence"/>
</dbReference>
<dbReference type="AlphaFoldDB" id="A0A818NZP7"/>
<sequence>MDDKYTSARSNDVQGLQQGSELPYDYNNEEYDDLINGKHTSTRIPLIVGHEHQEDENHEPNFHSDQSS</sequence>
<feature type="region of interest" description="Disordered" evidence="1">
    <location>
        <begin position="1"/>
        <end position="28"/>
    </location>
</feature>
<dbReference type="EMBL" id="CAJOBD010000210">
    <property type="protein sequence ID" value="CAF3614350.1"/>
    <property type="molecule type" value="Genomic_DNA"/>
</dbReference>
<comment type="caution">
    <text evidence="7">The sequence shown here is derived from an EMBL/GenBank/DDBJ whole genome shotgun (WGS) entry which is preliminary data.</text>
</comment>
<evidence type="ECO:0000313" key="6">
    <source>
        <dbReference type="EMBL" id="CAF3597259.1"/>
    </source>
</evidence>
<feature type="region of interest" description="Disordered" evidence="1">
    <location>
        <begin position="46"/>
        <end position="68"/>
    </location>
</feature>
<accession>A0A818NZP7</accession>
<evidence type="ECO:0000313" key="2">
    <source>
        <dbReference type="EMBL" id="CAF0734944.1"/>
    </source>
</evidence>
<protein>
    <submittedName>
        <fullName evidence="7">Uncharacterized protein</fullName>
    </submittedName>
</protein>